<reference evidence="1 2" key="1">
    <citation type="submission" date="2021-06" db="EMBL/GenBank/DDBJ databases">
        <title>Caerostris darwini draft genome.</title>
        <authorList>
            <person name="Kono N."/>
            <person name="Arakawa K."/>
        </authorList>
    </citation>
    <scope>NUCLEOTIDE SEQUENCE [LARGE SCALE GENOMIC DNA]</scope>
</reference>
<proteinExistence type="predicted"/>
<dbReference type="AlphaFoldDB" id="A0AAV4U1S6"/>
<sequence length="102" mass="11591">MIRPEFSATRSNIHLVPLLPFHFVMSGDPPPPLHLTLRFPDSATTPGHLGFPQHRQSFLSLPPVPSSRWNCVVVSVLQKRKHSVFEYPNRIGCLLSFFPFKS</sequence>
<evidence type="ECO:0000313" key="2">
    <source>
        <dbReference type="Proteomes" id="UP001054837"/>
    </source>
</evidence>
<gene>
    <name evidence="1" type="ORF">CDAR_496211</name>
</gene>
<comment type="caution">
    <text evidence="1">The sequence shown here is derived from an EMBL/GenBank/DDBJ whole genome shotgun (WGS) entry which is preliminary data.</text>
</comment>
<accession>A0AAV4U1S6</accession>
<protein>
    <submittedName>
        <fullName evidence="1">Uncharacterized protein</fullName>
    </submittedName>
</protein>
<organism evidence="1 2">
    <name type="scientific">Caerostris darwini</name>
    <dbReference type="NCBI Taxonomy" id="1538125"/>
    <lineage>
        <taxon>Eukaryota</taxon>
        <taxon>Metazoa</taxon>
        <taxon>Ecdysozoa</taxon>
        <taxon>Arthropoda</taxon>
        <taxon>Chelicerata</taxon>
        <taxon>Arachnida</taxon>
        <taxon>Araneae</taxon>
        <taxon>Araneomorphae</taxon>
        <taxon>Entelegynae</taxon>
        <taxon>Araneoidea</taxon>
        <taxon>Araneidae</taxon>
        <taxon>Caerostris</taxon>
    </lineage>
</organism>
<name>A0AAV4U1S6_9ARAC</name>
<dbReference type="Proteomes" id="UP001054837">
    <property type="component" value="Unassembled WGS sequence"/>
</dbReference>
<evidence type="ECO:0000313" key="1">
    <source>
        <dbReference type="EMBL" id="GIY51731.1"/>
    </source>
</evidence>
<dbReference type="EMBL" id="BPLQ01010581">
    <property type="protein sequence ID" value="GIY51731.1"/>
    <property type="molecule type" value="Genomic_DNA"/>
</dbReference>
<keyword evidence="2" id="KW-1185">Reference proteome</keyword>